<feature type="binding site" evidence="9">
    <location>
        <position position="152"/>
    </location>
    <ligand>
        <name>substrate</name>
    </ligand>
</feature>
<evidence type="ECO:0000256" key="1">
    <source>
        <dbReference type="ARBA" id="ARBA00004828"/>
    </source>
</evidence>
<dbReference type="SUPFAM" id="SSF53633">
    <property type="entry name" value="Carbamate kinase-like"/>
    <property type="match status" value="1"/>
</dbReference>
<dbReference type="PIRSF" id="PIRSF000728">
    <property type="entry name" value="NAGK"/>
    <property type="match status" value="1"/>
</dbReference>
<keyword evidence="3 9" id="KW-0028">Amino-acid biosynthesis</keyword>
<dbReference type="AlphaFoldDB" id="A0A0M0LJM2"/>
<evidence type="ECO:0000256" key="5">
    <source>
        <dbReference type="ARBA" id="ARBA00022741"/>
    </source>
</evidence>
<dbReference type="GO" id="GO:0042450">
    <property type="term" value="P:L-arginine biosynthetic process via ornithine"/>
    <property type="evidence" value="ECO:0007669"/>
    <property type="project" value="UniProtKB-UniRule"/>
</dbReference>
<evidence type="ECO:0000256" key="7">
    <source>
        <dbReference type="ARBA" id="ARBA00022840"/>
    </source>
</evidence>
<keyword evidence="12" id="KW-1185">Reference proteome</keyword>
<dbReference type="STRING" id="284581.AMD01_00485"/>
<dbReference type="GO" id="GO:0005524">
    <property type="term" value="F:ATP binding"/>
    <property type="evidence" value="ECO:0007669"/>
    <property type="project" value="UniProtKB-UniRule"/>
</dbReference>
<feature type="site" description="Transition state stabilizer" evidence="9">
    <location>
        <position position="211"/>
    </location>
</feature>
<evidence type="ECO:0000313" key="11">
    <source>
        <dbReference type="EMBL" id="KOO50903.1"/>
    </source>
</evidence>
<feature type="binding site" evidence="9">
    <location>
        <position position="59"/>
    </location>
    <ligand>
        <name>substrate</name>
    </ligand>
</feature>
<protein>
    <recommendedName>
        <fullName evidence="9">Acetylglutamate kinase</fullName>
        <ecNumber evidence="9">2.7.2.8</ecNumber>
    </recommendedName>
    <alternativeName>
        <fullName evidence="9">N-acetyl-L-glutamate 5-phosphotransferase</fullName>
    </alternativeName>
    <alternativeName>
        <fullName evidence="9">NAG kinase</fullName>
        <shortName evidence="9">NAGK</shortName>
    </alternativeName>
</protein>
<comment type="subcellular location">
    <subcellularLocation>
        <location evidence="9">Cytoplasm</location>
    </subcellularLocation>
</comment>
<dbReference type="RefSeq" id="WP_053400079.1">
    <property type="nucleotide sequence ID" value="NZ_LILC01000002.1"/>
</dbReference>
<comment type="catalytic activity">
    <reaction evidence="8 9">
        <text>N-acetyl-L-glutamate + ATP = N-acetyl-L-glutamyl 5-phosphate + ADP</text>
        <dbReference type="Rhea" id="RHEA:14629"/>
        <dbReference type="ChEBI" id="CHEBI:30616"/>
        <dbReference type="ChEBI" id="CHEBI:44337"/>
        <dbReference type="ChEBI" id="CHEBI:57936"/>
        <dbReference type="ChEBI" id="CHEBI:456216"/>
        <dbReference type="EC" id="2.7.2.8"/>
    </reaction>
</comment>
<dbReference type="UniPathway" id="UPA00068">
    <property type="reaction ID" value="UER00107"/>
</dbReference>
<evidence type="ECO:0000256" key="2">
    <source>
        <dbReference type="ARBA" id="ARBA00022571"/>
    </source>
</evidence>
<dbReference type="PATRIC" id="fig|284581.3.peg.338"/>
<dbReference type="FunFam" id="3.40.1160.10:FF:000004">
    <property type="entry name" value="Acetylglutamate kinase"/>
    <property type="match status" value="1"/>
</dbReference>
<comment type="similarity">
    <text evidence="9">Belongs to the acetylglutamate kinase family. ArgB subfamily.</text>
</comment>
<dbReference type="PANTHER" id="PTHR23342">
    <property type="entry name" value="N-ACETYLGLUTAMATE SYNTHASE"/>
    <property type="match status" value="1"/>
</dbReference>
<dbReference type="InterPro" id="IPR036393">
    <property type="entry name" value="AceGlu_kinase-like_sf"/>
</dbReference>
<dbReference type="CDD" id="cd04238">
    <property type="entry name" value="AAK_NAGK-like"/>
    <property type="match status" value="1"/>
</dbReference>
<feature type="binding site" evidence="9">
    <location>
        <begin position="37"/>
        <end position="38"/>
    </location>
    <ligand>
        <name>substrate</name>
    </ligand>
</feature>
<dbReference type="NCBIfam" id="TIGR00761">
    <property type="entry name" value="argB"/>
    <property type="match status" value="1"/>
</dbReference>
<sequence>MVVKCGGSIINQLTPNFFKSLQELKNNGYDVVLVHGGGPDIQHVLSALNIQSEFVNGMRKTSKEVLQVVQMVLSGKVNKNLVMMLQKEQISSVGLSGCDGNLLEAKAIDVASFGYVGEVTKVNQSLLKSLLDGGYMPVISSLGIDPNGDCLNINADLAAGAVAKALHAKQLLFVTDVPGILNNDTLIQNTTPDEINDLIDEGIISGGMIPKVKAALSALSETLHQVHIISGTESFVTDDGDVKGTSITNNQMNGVMNL</sequence>
<evidence type="ECO:0000256" key="3">
    <source>
        <dbReference type="ARBA" id="ARBA00022605"/>
    </source>
</evidence>
<reference evidence="12" key="1">
    <citation type="submission" date="2015-08" db="EMBL/GenBank/DDBJ databases">
        <title>Fjat-14210 dsm16467.</title>
        <authorList>
            <person name="Liu B."/>
            <person name="Wang J."/>
            <person name="Zhu Y."/>
            <person name="Liu G."/>
            <person name="Chen Q."/>
            <person name="Chen Z."/>
            <person name="Lan J."/>
            <person name="Che J."/>
            <person name="Ge C."/>
            <person name="Shi H."/>
            <person name="Pan Z."/>
            <person name="Liu X."/>
        </authorList>
    </citation>
    <scope>NUCLEOTIDE SEQUENCE [LARGE SCALE GENOMIC DNA]</scope>
    <source>
        <strain evidence="12">DSM 16467</strain>
    </source>
</reference>
<keyword evidence="4 9" id="KW-0808">Transferase</keyword>
<evidence type="ECO:0000256" key="4">
    <source>
        <dbReference type="ARBA" id="ARBA00022679"/>
    </source>
</evidence>
<organism evidence="11 12">
    <name type="scientific">Priestia koreensis</name>
    <dbReference type="NCBI Taxonomy" id="284581"/>
    <lineage>
        <taxon>Bacteria</taxon>
        <taxon>Bacillati</taxon>
        <taxon>Bacillota</taxon>
        <taxon>Bacilli</taxon>
        <taxon>Bacillales</taxon>
        <taxon>Bacillaceae</taxon>
        <taxon>Priestia</taxon>
    </lineage>
</organism>
<dbReference type="InterPro" id="IPR001048">
    <property type="entry name" value="Asp/Glu/Uridylate_kinase"/>
</dbReference>
<gene>
    <name evidence="9" type="primary">argB</name>
    <name evidence="11" type="ORF">AMD01_00485</name>
</gene>
<comment type="function">
    <text evidence="9">Catalyzes the ATP-dependent phosphorylation of N-acetyl-L-glutamate.</text>
</comment>
<accession>A0A0M0LJM2</accession>
<dbReference type="GO" id="GO:0005737">
    <property type="term" value="C:cytoplasm"/>
    <property type="evidence" value="ECO:0007669"/>
    <property type="project" value="UniProtKB-SubCell"/>
</dbReference>
<comment type="caution">
    <text evidence="11">The sequence shown here is derived from an EMBL/GenBank/DDBJ whole genome shotgun (WGS) entry which is preliminary data.</text>
</comment>
<keyword evidence="9" id="KW-0963">Cytoplasm</keyword>
<dbReference type="Pfam" id="PF00696">
    <property type="entry name" value="AA_kinase"/>
    <property type="match status" value="1"/>
</dbReference>
<feature type="domain" description="Aspartate/glutamate/uridylate kinase" evidence="10">
    <location>
        <begin position="2"/>
        <end position="230"/>
    </location>
</feature>
<dbReference type="InterPro" id="IPR004662">
    <property type="entry name" value="AcgluKinase_fam"/>
</dbReference>
<evidence type="ECO:0000256" key="6">
    <source>
        <dbReference type="ARBA" id="ARBA00022777"/>
    </source>
</evidence>
<comment type="pathway">
    <text evidence="1 9">Amino-acid biosynthesis; L-arginine biosynthesis; N(2)-acetyl-L-ornithine from L-glutamate: step 2/4.</text>
</comment>
<feature type="site" description="Transition state stabilizer" evidence="9">
    <location>
        <position position="4"/>
    </location>
</feature>
<dbReference type="EC" id="2.7.2.8" evidence="9"/>
<keyword evidence="6 9" id="KW-0418">Kinase</keyword>
<dbReference type="EMBL" id="LILC01000002">
    <property type="protein sequence ID" value="KOO50903.1"/>
    <property type="molecule type" value="Genomic_DNA"/>
</dbReference>
<dbReference type="HAMAP" id="MF_00082">
    <property type="entry name" value="ArgB"/>
    <property type="match status" value="1"/>
</dbReference>
<dbReference type="PANTHER" id="PTHR23342:SF0">
    <property type="entry name" value="N-ACETYLGLUTAMATE SYNTHASE, MITOCHONDRIAL"/>
    <property type="match status" value="1"/>
</dbReference>
<dbReference type="GO" id="GO:0003991">
    <property type="term" value="F:acetylglutamate kinase activity"/>
    <property type="evidence" value="ECO:0007669"/>
    <property type="project" value="UniProtKB-UniRule"/>
</dbReference>
<evidence type="ECO:0000313" key="12">
    <source>
        <dbReference type="Proteomes" id="UP000037558"/>
    </source>
</evidence>
<dbReference type="Proteomes" id="UP000037558">
    <property type="component" value="Unassembled WGS sequence"/>
</dbReference>
<evidence type="ECO:0000259" key="10">
    <source>
        <dbReference type="Pfam" id="PF00696"/>
    </source>
</evidence>
<evidence type="ECO:0000256" key="9">
    <source>
        <dbReference type="HAMAP-Rule" id="MF_00082"/>
    </source>
</evidence>
<evidence type="ECO:0000256" key="8">
    <source>
        <dbReference type="ARBA" id="ARBA00048141"/>
    </source>
</evidence>
<keyword evidence="5 9" id="KW-0547">Nucleotide-binding</keyword>
<dbReference type="InterPro" id="IPR037528">
    <property type="entry name" value="ArgB"/>
</dbReference>
<proteinExistence type="inferred from homology"/>
<dbReference type="Gene3D" id="3.40.1160.10">
    <property type="entry name" value="Acetylglutamate kinase-like"/>
    <property type="match status" value="1"/>
</dbReference>
<keyword evidence="7 9" id="KW-0067">ATP-binding</keyword>
<keyword evidence="2 9" id="KW-0055">Arginine biosynthesis</keyword>
<name>A0A0M0LJM2_9BACI</name>